<dbReference type="AlphaFoldDB" id="A0A132B372"/>
<reference evidence="2 3" key="1">
    <citation type="submission" date="2015-10" db="EMBL/GenBank/DDBJ databases">
        <title>Full genome of DAOMC 229536 Phialocephala scopiformis, a fungal endophyte of spruce producing the potent anti-insectan compound rugulosin.</title>
        <authorList>
            <consortium name="DOE Joint Genome Institute"/>
            <person name="Walker A.K."/>
            <person name="Frasz S.L."/>
            <person name="Seifert K.A."/>
            <person name="Miller J.D."/>
            <person name="Mondo S.J."/>
            <person name="Labutti K."/>
            <person name="Lipzen A."/>
            <person name="Dockter R."/>
            <person name="Kennedy M."/>
            <person name="Grigoriev I.V."/>
            <person name="Spatafora J.W."/>
        </authorList>
    </citation>
    <scope>NUCLEOTIDE SEQUENCE [LARGE SCALE GENOMIC DNA]</scope>
    <source>
        <strain evidence="2 3">CBS 120377</strain>
    </source>
</reference>
<keyword evidence="1" id="KW-0812">Transmembrane</keyword>
<gene>
    <name evidence="2" type="ORF">LY89DRAFT_398907</name>
</gene>
<organism evidence="2 3">
    <name type="scientific">Mollisia scopiformis</name>
    <name type="common">Conifer needle endophyte fungus</name>
    <name type="synonym">Phialocephala scopiformis</name>
    <dbReference type="NCBI Taxonomy" id="149040"/>
    <lineage>
        <taxon>Eukaryota</taxon>
        <taxon>Fungi</taxon>
        <taxon>Dikarya</taxon>
        <taxon>Ascomycota</taxon>
        <taxon>Pezizomycotina</taxon>
        <taxon>Leotiomycetes</taxon>
        <taxon>Helotiales</taxon>
        <taxon>Mollisiaceae</taxon>
        <taxon>Mollisia</taxon>
    </lineage>
</organism>
<dbReference type="GeneID" id="28816973"/>
<dbReference type="KEGG" id="psco:LY89DRAFT_398907"/>
<name>A0A132B372_MOLSC</name>
<keyword evidence="3" id="KW-1185">Reference proteome</keyword>
<dbReference type="InParanoid" id="A0A132B372"/>
<accession>A0A132B372</accession>
<feature type="transmembrane region" description="Helical" evidence="1">
    <location>
        <begin position="20"/>
        <end position="36"/>
    </location>
</feature>
<dbReference type="Proteomes" id="UP000070700">
    <property type="component" value="Unassembled WGS sequence"/>
</dbReference>
<evidence type="ECO:0000313" key="2">
    <source>
        <dbReference type="EMBL" id="KUJ06842.1"/>
    </source>
</evidence>
<keyword evidence="1" id="KW-1133">Transmembrane helix</keyword>
<dbReference type="EMBL" id="KQ947443">
    <property type="protein sequence ID" value="KUJ06842.1"/>
    <property type="molecule type" value="Genomic_DNA"/>
</dbReference>
<protein>
    <submittedName>
        <fullName evidence="2">Uncharacterized protein</fullName>
    </submittedName>
</protein>
<keyword evidence="1" id="KW-0472">Membrane</keyword>
<dbReference type="RefSeq" id="XP_018061197.1">
    <property type="nucleotide sequence ID" value="XM_018207247.1"/>
</dbReference>
<proteinExistence type="predicted"/>
<evidence type="ECO:0000313" key="3">
    <source>
        <dbReference type="Proteomes" id="UP000070700"/>
    </source>
</evidence>
<evidence type="ECO:0000256" key="1">
    <source>
        <dbReference type="SAM" id="Phobius"/>
    </source>
</evidence>
<sequence>MIKDWILSSWELRGDFPRCEVFWLGFVIVWLEWWWLRILTPQDAKIFIDGHYKHGKFDGFFLYSLGCDARKRFEYFVLYFRYGFLHRRMSKVSRDVFFWFGKYP</sequence>